<dbReference type="RefSeq" id="WP_017364474.1">
    <property type="nucleotide sequence ID" value="NZ_OX458332.1"/>
</dbReference>
<protein>
    <submittedName>
        <fullName evidence="1">Uncharacterized protein</fullName>
    </submittedName>
</protein>
<dbReference type="Proteomes" id="UP001158598">
    <property type="component" value="Chromosome"/>
</dbReference>
<sequence>MTPSVRERLIRAVVARIGSAIAPTPLHRQPTVPLPREASPALLLFIEGDQVLAQANDRLDRALTLRLVALAREGDAFDVADAIIVAAHGALMAEPSLGGLALGVREIDCEWDTEDADSQALAVPARYEIRYRTLASDLTQKG</sequence>
<gene>
    <name evidence="1" type="ORF">MCNOR_1526</name>
</gene>
<name>A0AA35UHM7_METCP</name>
<accession>A0AA35UHM7</accession>
<dbReference type="AlphaFoldDB" id="A0AA35UHM7"/>
<dbReference type="EMBL" id="OX458332">
    <property type="protein sequence ID" value="CAI8798711.1"/>
    <property type="molecule type" value="Genomic_DNA"/>
</dbReference>
<proteinExistence type="predicted"/>
<organism evidence="1 2">
    <name type="scientific">Methylococcus capsulatus</name>
    <dbReference type="NCBI Taxonomy" id="414"/>
    <lineage>
        <taxon>Bacteria</taxon>
        <taxon>Pseudomonadati</taxon>
        <taxon>Pseudomonadota</taxon>
        <taxon>Gammaproteobacteria</taxon>
        <taxon>Methylococcales</taxon>
        <taxon>Methylococcaceae</taxon>
        <taxon>Methylococcus</taxon>
    </lineage>
</organism>
<reference evidence="1" key="1">
    <citation type="submission" date="2023-03" db="EMBL/GenBank/DDBJ databases">
        <authorList>
            <person name="Pearce D."/>
        </authorList>
    </citation>
    <scope>NUCLEOTIDE SEQUENCE</scope>
    <source>
        <strain evidence="1">Mc</strain>
    </source>
</reference>
<evidence type="ECO:0000313" key="1">
    <source>
        <dbReference type="EMBL" id="CAI8798711.1"/>
    </source>
</evidence>
<evidence type="ECO:0000313" key="2">
    <source>
        <dbReference type="Proteomes" id="UP001158598"/>
    </source>
</evidence>